<dbReference type="PROSITE" id="PS01167">
    <property type="entry name" value="RIBOSOMAL_L17"/>
    <property type="match status" value="1"/>
</dbReference>
<dbReference type="HAMAP" id="MF_01368">
    <property type="entry name" value="Ribosomal_bL17"/>
    <property type="match status" value="1"/>
</dbReference>
<dbReference type="Pfam" id="PF01196">
    <property type="entry name" value="Ribosomal_L17"/>
    <property type="match status" value="1"/>
</dbReference>
<dbReference type="Gene3D" id="3.90.1030.10">
    <property type="entry name" value="Ribosomal protein L17"/>
    <property type="match status" value="1"/>
</dbReference>
<evidence type="ECO:0000256" key="3">
    <source>
        <dbReference type="ARBA" id="ARBA00023274"/>
    </source>
</evidence>
<comment type="subunit">
    <text evidence="4">Part of the 50S ribosomal subunit. Contacts protein L32.</text>
</comment>
<evidence type="ECO:0000313" key="8">
    <source>
        <dbReference type="Proteomes" id="UP000262056"/>
    </source>
</evidence>
<dbReference type="GO" id="GO:0006412">
    <property type="term" value="P:translation"/>
    <property type="evidence" value="ECO:0007669"/>
    <property type="project" value="UniProtKB-UniRule"/>
</dbReference>
<gene>
    <name evidence="4" type="primary">rplQ</name>
    <name evidence="7" type="ORF">DIU24_01275</name>
</gene>
<comment type="similarity">
    <text evidence="1 4 5">Belongs to the bacterial ribosomal protein bL17 family.</text>
</comment>
<organism evidence="7 8">
    <name type="scientific">candidate division WWE3 bacterium</name>
    <dbReference type="NCBI Taxonomy" id="2053526"/>
    <lineage>
        <taxon>Bacteria</taxon>
        <taxon>Katanobacteria</taxon>
    </lineage>
</organism>
<proteinExistence type="inferred from homology"/>
<evidence type="ECO:0000256" key="1">
    <source>
        <dbReference type="ARBA" id="ARBA00008777"/>
    </source>
</evidence>
<sequence length="153" mass="17434">MRHRVAKKKMGRPAGHRVALEKNLAVSLIIHEKIETTLEKAKFVRPFVERIITRAKKGYLSKDRIAVFNTIKELRKAIGNEEAIKKLMDSVASRFEKRMGGYTRIIKTGNRGGDNANTARIELLPAEKKEEAPKEKKKAVAKKSLKKEKKNDK</sequence>
<evidence type="ECO:0000256" key="5">
    <source>
        <dbReference type="RuleBase" id="RU000660"/>
    </source>
</evidence>
<dbReference type="SUPFAM" id="SSF64263">
    <property type="entry name" value="Prokaryotic ribosomal protein L17"/>
    <property type="match status" value="1"/>
</dbReference>
<dbReference type="GO" id="GO:0022625">
    <property type="term" value="C:cytosolic large ribosomal subunit"/>
    <property type="evidence" value="ECO:0007669"/>
    <property type="project" value="TreeGrafter"/>
</dbReference>
<keyword evidence="2 4" id="KW-0689">Ribosomal protein</keyword>
<protein>
    <recommendedName>
        <fullName evidence="4">Large ribosomal subunit protein bL17</fullName>
    </recommendedName>
</protein>
<feature type="compositionally biased region" description="Basic residues" evidence="6">
    <location>
        <begin position="135"/>
        <end position="153"/>
    </location>
</feature>
<feature type="compositionally biased region" description="Basic and acidic residues" evidence="6">
    <location>
        <begin position="125"/>
        <end position="134"/>
    </location>
</feature>
<dbReference type="Proteomes" id="UP000262056">
    <property type="component" value="Unassembled WGS sequence"/>
</dbReference>
<dbReference type="PANTHER" id="PTHR14413:SF16">
    <property type="entry name" value="LARGE RIBOSOMAL SUBUNIT PROTEIN BL17M"/>
    <property type="match status" value="1"/>
</dbReference>
<dbReference type="PANTHER" id="PTHR14413">
    <property type="entry name" value="RIBOSOMAL PROTEIN L17"/>
    <property type="match status" value="1"/>
</dbReference>
<evidence type="ECO:0000256" key="4">
    <source>
        <dbReference type="HAMAP-Rule" id="MF_01368"/>
    </source>
</evidence>
<comment type="caution">
    <text evidence="7">The sequence shown here is derived from an EMBL/GenBank/DDBJ whole genome shotgun (WGS) entry which is preliminary data.</text>
</comment>
<dbReference type="InterPro" id="IPR036373">
    <property type="entry name" value="Ribosomal_bL17_sf"/>
</dbReference>
<dbReference type="GO" id="GO:0003735">
    <property type="term" value="F:structural constituent of ribosome"/>
    <property type="evidence" value="ECO:0007669"/>
    <property type="project" value="InterPro"/>
</dbReference>
<evidence type="ECO:0000313" key="7">
    <source>
        <dbReference type="EMBL" id="HCQ40326.1"/>
    </source>
</evidence>
<dbReference type="EMBL" id="DQFB01000003">
    <property type="protein sequence ID" value="HCQ40326.1"/>
    <property type="molecule type" value="Genomic_DNA"/>
</dbReference>
<dbReference type="AlphaFoldDB" id="A0A656PPI2"/>
<keyword evidence="3 4" id="KW-0687">Ribonucleoprotein</keyword>
<reference evidence="7 8" key="1">
    <citation type="journal article" date="2018" name="Nat. Biotechnol.">
        <title>A standardized bacterial taxonomy based on genome phylogeny substantially revises the tree of life.</title>
        <authorList>
            <person name="Parks D.H."/>
            <person name="Chuvochina M."/>
            <person name="Waite D.W."/>
            <person name="Rinke C."/>
            <person name="Skarshewski A."/>
            <person name="Chaumeil P.A."/>
            <person name="Hugenholtz P."/>
        </authorList>
    </citation>
    <scope>NUCLEOTIDE SEQUENCE [LARGE SCALE GENOMIC DNA]</scope>
    <source>
        <strain evidence="7">UBA12021</strain>
    </source>
</reference>
<name>A0A656PPI2_UNCKA</name>
<dbReference type="InterPro" id="IPR047859">
    <property type="entry name" value="Ribosomal_bL17_CS"/>
</dbReference>
<dbReference type="NCBIfam" id="TIGR00059">
    <property type="entry name" value="L17"/>
    <property type="match status" value="1"/>
</dbReference>
<evidence type="ECO:0000256" key="2">
    <source>
        <dbReference type="ARBA" id="ARBA00022980"/>
    </source>
</evidence>
<feature type="region of interest" description="Disordered" evidence="6">
    <location>
        <begin position="124"/>
        <end position="153"/>
    </location>
</feature>
<dbReference type="InterPro" id="IPR000456">
    <property type="entry name" value="Ribosomal_bL17"/>
</dbReference>
<accession>A0A656PPI2</accession>
<evidence type="ECO:0000256" key="6">
    <source>
        <dbReference type="SAM" id="MobiDB-lite"/>
    </source>
</evidence>